<gene>
    <name evidence="2" type="ORF">KIK155_LOCUS32858</name>
</gene>
<reference evidence="2" key="1">
    <citation type="submission" date="2021-02" db="EMBL/GenBank/DDBJ databases">
        <authorList>
            <person name="Nowell W R."/>
        </authorList>
    </citation>
    <scope>NUCLEOTIDE SEQUENCE</scope>
</reference>
<comment type="caution">
    <text evidence="2">The sequence shown here is derived from an EMBL/GenBank/DDBJ whole genome shotgun (WGS) entry which is preliminary data.</text>
</comment>
<proteinExistence type="predicted"/>
<name>A0A819BW43_9BILA</name>
<protein>
    <recommendedName>
        <fullName evidence="1">Helix-turn-helix domain-containing protein</fullName>
    </recommendedName>
</protein>
<accession>A0A819BW43</accession>
<dbReference type="Pfam" id="PF26215">
    <property type="entry name" value="HTH_animal"/>
    <property type="match status" value="1"/>
</dbReference>
<evidence type="ECO:0000313" key="3">
    <source>
        <dbReference type="Proteomes" id="UP000663865"/>
    </source>
</evidence>
<evidence type="ECO:0000259" key="1">
    <source>
        <dbReference type="Pfam" id="PF26215"/>
    </source>
</evidence>
<dbReference type="AlphaFoldDB" id="A0A819BW43"/>
<dbReference type="InterPro" id="IPR058912">
    <property type="entry name" value="HTH_animal"/>
</dbReference>
<dbReference type="EMBL" id="CAJNYV010006198">
    <property type="protein sequence ID" value="CAF3808685.1"/>
    <property type="molecule type" value="Genomic_DNA"/>
</dbReference>
<evidence type="ECO:0000313" key="2">
    <source>
        <dbReference type="EMBL" id="CAF3808685.1"/>
    </source>
</evidence>
<sequence length="193" mass="22944">MRLEIFDGMIMDSNSQGIEAMCLFQNQNRQTDPYVAPFTSDHLRHIFANIIKTSLGCATRYSSTFEEFNNERRNIKLMLLYNQYPLTFIENEFQKYFSEYISISPFLHFIDGETKYIYRRERVLGQSTFRQSQVAISVAQANVDNEEVDDPLNQPNGSTKQTEEKTLNFHEKLFIHFTHEKRFQPYRQDMHQI</sequence>
<organism evidence="2 3">
    <name type="scientific">Rotaria socialis</name>
    <dbReference type="NCBI Taxonomy" id="392032"/>
    <lineage>
        <taxon>Eukaryota</taxon>
        <taxon>Metazoa</taxon>
        <taxon>Spiralia</taxon>
        <taxon>Gnathifera</taxon>
        <taxon>Rotifera</taxon>
        <taxon>Eurotatoria</taxon>
        <taxon>Bdelloidea</taxon>
        <taxon>Philodinida</taxon>
        <taxon>Philodinidae</taxon>
        <taxon>Rotaria</taxon>
    </lineage>
</organism>
<feature type="domain" description="Helix-turn-helix" evidence="1">
    <location>
        <begin position="36"/>
        <end position="93"/>
    </location>
</feature>
<dbReference type="Proteomes" id="UP000663865">
    <property type="component" value="Unassembled WGS sequence"/>
</dbReference>